<dbReference type="InterPro" id="IPR010211">
    <property type="entry name" value="Redox-sen_tscrpt-act_SoxR"/>
</dbReference>
<sequence>MNASVAEKNWLSVGDVANRTGVTVSALHFYEQKGLIQSVRNQGNQRRYARDVLRRVAIIKVAQRTGISLEQIKQAFAVLPQGQPALQHHWQQMSELWHQDLTSRIEQLSQLRDQLSMCIGCGCLSLHYCPLRNPHDQLATQGVGAHFLPGNGDSADVPS</sequence>
<dbReference type="Gene3D" id="1.10.1660.10">
    <property type="match status" value="1"/>
</dbReference>
<keyword evidence="2" id="KW-0001">2Fe-2S</keyword>
<dbReference type="PROSITE" id="PS50937">
    <property type="entry name" value="HTH_MERR_2"/>
    <property type="match status" value="1"/>
</dbReference>
<proteinExistence type="predicted"/>
<evidence type="ECO:0000259" key="6">
    <source>
        <dbReference type="PROSITE" id="PS50937"/>
    </source>
</evidence>
<dbReference type="PANTHER" id="PTHR30204">
    <property type="entry name" value="REDOX-CYCLING DRUG-SENSING TRANSCRIPTIONAL ACTIVATOR SOXR"/>
    <property type="match status" value="1"/>
</dbReference>
<dbReference type="PANTHER" id="PTHR30204:SF0">
    <property type="entry name" value="REDOX-SENSITIVE TRANSCRIPTIONAL ACTIVATOR SOXR"/>
    <property type="match status" value="1"/>
</dbReference>
<evidence type="ECO:0000256" key="1">
    <source>
        <dbReference type="ARBA" id="ARBA00014474"/>
    </source>
</evidence>
<reference evidence="8" key="1">
    <citation type="journal article" date="2019" name="Int. J. Syst. Evol. Microbiol.">
        <title>The Global Catalogue of Microorganisms (GCM) 10K type strain sequencing project: providing services to taxonomists for standard genome sequencing and annotation.</title>
        <authorList>
            <consortium name="The Broad Institute Genomics Platform"/>
            <consortium name="The Broad Institute Genome Sequencing Center for Infectious Disease"/>
            <person name="Wu L."/>
            <person name="Ma J."/>
        </authorList>
    </citation>
    <scope>NUCLEOTIDE SEQUENCE [LARGE SCALE GENOMIC DNA]</scope>
    <source>
        <strain evidence="8">DT28</strain>
    </source>
</reference>
<accession>A0ABV9JMS4</accession>
<dbReference type="PROSITE" id="PS00552">
    <property type="entry name" value="HTH_MERR_1"/>
    <property type="match status" value="1"/>
</dbReference>
<dbReference type="InterPro" id="IPR000551">
    <property type="entry name" value="MerR-type_HTH_dom"/>
</dbReference>
<dbReference type="RefSeq" id="WP_377334063.1">
    <property type="nucleotide sequence ID" value="NZ_JBHSGB010000010.1"/>
</dbReference>
<evidence type="ECO:0000313" key="8">
    <source>
        <dbReference type="Proteomes" id="UP001595962"/>
    </source>
</evidence>
<dbReference type="Pfam" id="PF13411">
    <property type="entry name" value="MerR_1"/>
    <property type="match status" value="1"/>
</dbReference>
<dbReference type="PRINTS" id="PR00040">
    <property type="entry name" value="HTHMERR"/>
</dbReference>
<evidence type="ECO:0000256" key="3">
    <source>
        <dbReference type="ARBA" id="ARBA00023004"/>
    </source>
</evidence>
<dbReference type="InterPro" id="IPR047057">
    <property type="entry name" value="MerR_fam"/>
</dbReference>
<keyword evidence="8" id="KW-1185">Reference proteome</keyword>
<name>A0ABV9JMS4_9GAMM</name>
<dbReference type="SMART" id="SM00422">
    <property type="entry name" value="HTH_MERR"/>
    <property type="match status" value="1"/>
</dbReference>
<evidence type="ECO:0000256" key="2">
    <source>
        <dbReference type="ARBA" id="ARBA00022714"/>
    </source>
</evidence>
<feature type="domain" description="HTH merR-type" evidence="6">
    <location>
        <begin position="10"/>
        <end position="78"/>
    </location>
</feature>
<comment type="caution">
    <text evidence="7">The sequence shown here is derived from an EMBL/GenBank/DDBJ whole genome shotgun (WGS) entry which is preliminary data.</text>
</comment>
<dbReference type="NCBIfam" id="TIGR01950">
    <property type="entry name" value="SoxR"/>
    <property type="match status" value="1"/>
</dbReference>
<evidence type="ECO:0000256" key="4">
    <source>
        <dbReference type="ARBA" id="ARBA00023014"/>
    </source>
</evidence>
<protein>
    <recommendedName>
        <fullName evidence="1">Redox-sensitive transcriptional activator SoxR</fullName>
    </recommendedName>
</protein>
<dbReference type="Proteomes" id="UP001595962">
    <property type="component" value="Unassembled WGS sequence"/>
</dbReference>
<gene>
    <name evidence="7" type="primary">soxR</name>
    <name evidence="7" type="ORF">ACFO3I_11145</name>
</gene>
<keyword evidence="3" id="KW-0408">Iron</keyword>
<dbReference type="EMBL" id="JBHSGB010000010">
    <property type="protein sequence ID" value="MFC4655569.1"/>
    <property type="molecule type" value="Genomic_DNA"/>
</dbReference>
<dbReference type="SUPFAM" id="SSF46955">
    <property type="entry name" value="Putative DNA-binding domain"/>
    <property type="match status" value="1"/>
</dbReference>
<dbReference type="InterPro" id="IPR009061">
    <property type="entry name" value="DNA-bd_dom_put_sf"/>
</dbReference>
<evidence type="ECO:0000313" key="7">
    <source>
        <dbReference type="EMBL" id="MFC4655569.1"/>
    </source>
</evidence>
<keyword evidence="5" id="KW-0238">DNA-binding</keyword>
<keyword evidence="4" id="KW-0411">Iron-sulfur</keyword>
<keyword evidence="2" id="KW-0479">Metal-binding</keyword>
<evidence type="ECO:0000256" key="5">
    <source>
        <dbReference type="ARBA" id="ARBA00023125"/>
    </source>
</evidence>
<organism evidence="7 8">
    <name type="scientific">Rheinheimera marina</name>
    <dbReference type="NCBI Taxonomy" id="1774958"/>
    <lineage>
        <taxon>Bacteria</taxon>
        <taxon>Pseudomonadati</taxon>
        <taxon>Pseudomonadota</taxon>
        <taxon>Gammaproteobacteria</taxon>
        <taxon>Chromatiales</taxon>
        <taxon>Chromatiaceae</taxon>
        <taxon>Rheinheimera</taxon>
    </lineage>
</organism>
<dbReference type="CDD" id="cd01110">
    <property type="entry name" value="HTH_SoxR"/>
    <property type="match status" value="1"/>
</dbReference>